<evidence type="ECO:0000259" key="1">
    <source>
        <dbReference type="Pfam" id="PF13391"/>
    </source>
</evidence>
<accession>A0A2W4QC96</accession>
<reference evidence="2 3" key="1">
    <citation type="journal article" date="2018" name="Aquat. Microb. Ecol.">
        <title>Gammaproteobacterial methanotrophs dominate.</title>
        <authorList>
            <person name="Rissanen A.J."/>
            <person name="Saarenheimo J."/>
            <person name="Tiirola M."/>
            <person name="Peura S."/>
            <person name="Aalto S.L."/>
            <person name="Karvinen A."/>
            <person name="Nykanen H."/>
        </authorList>
    </citation>
    <scope>NUCLEOTIDE SEQUENCE [LARGE SCALE GENOMIC DNA]</scope>
    <source>
        <strain evidence="2">AMbin10</strain>
    </source>
</reference>
<dbReference type="Pfam" id="PF13391">
    <property type="entry name" value="HNH_2"/>
    <property type="match status" value="1"/>
</dbReference>
<dbReference type="InterPro" id="IPR003615">
    <property type="entry name" value="HNH_nuc"/>
</dbReference>
<dbReference type="Proteomes" id="UP000249396">
    <property type="component" value="Unassembled WGS sequence"/>
</dbReference>
<name>A0A2W4QC96_9GAMM</name>
<dbReference type="AlphaFoldDB" id="A0A2W4QC96"/>
<proteinExistence type="predicted"/>
<sequence>MAEWNPDEAINWLRKKGLKPRQNIQYSVSFDVPALGKEPKQIAIPPKRSKIVTAYVNKYSITDVPFPVISGITKKEEYLKGSYGKNGNPGIAGSVARNPSLDPKHHDVLRVELANENSLAALFNWYSGNITDAEIITPKSPDASIYETAEEPELIKVSTQEEPLPLSMQKDYISSDIVDIINRNPESTTKEQLIQARLGQGKFRKNVIETWGLGECCAVTGISITPVLIASHIIPWRESDDVQRLNGTNGILLCSHLDKLFDQYLISFDTEGNLISSNRLSDHEWDQLNTIGIHKSLRLNTENLSIEDAREIAINLNEHQAKLKYNI</sequence>
<evidence type="ECO:0000313" key="3">
    <source>
        <dbReference type="Proteomes" id="UP000249396"/>
    </source>
</evidence>
<gene>
    <name evidence="2" type="ORF">DM484_29185</name>
</gene>
<dbReference type="EMBL" id="QJPH01000570">
    <property type="protein sequence ID" value="PZN69793.1"/>
    <property type="molecule type" value="Genomic_DNA"/>
</dbReference>
<comment type="caution">
    <text evidence="2">The sequence shown here is derived from an EMBL/GenBank/DDBJ whole genome shotgun (WGS) entry which is preliminary data.</text>
</comment>
<organism evidence="2 3">
    <name type="scientific">Candidatus Methylumidiphilus alinenensis</name>
    <dbReference type="NCBI Taxonomy" id="2202197"/>
    <lineage>
        <taxon>Bacteria</taxon>
        <taxon>Pseudomonadati</taxon>
        <taxon>Pseudomonadota</taxon>
        <taxon>Gammaproteobacteria</taxon>
        <taxon>Methylococcales</taxon>
        <taxon>Candidatus Methylumidiphilus</taxon>
    </lineage>
</organism>
<evidence type="ECO:0000313" key="2">
    <source>
        <dbReference type="EMBL" id="PZN69793.1"/>
    </source>
</evidence>
<feature type="domain" description="HNH nuclease" evidence="1">
    <location>
        <begin position="217"/>
        <end position="269"/>
    </location>
</feature>
<protein>
    <recommendedName>
        <fullName evidence="1">HNH nuclease domain-containing protein</fullName>
    </recommendedName>
</protein>